<feature type="region of interest" description="Disordered" evidence="2">
    <location>
        <begin position="1"/>
        <end position="96"/>
    </location>
</feature>
<reference evidence="3 4" key="1">
    <citation type="submission" date="2018-01" db="EMBL/GenBank/DDBJ databases">
        <title>Genome characterization of the sugarcane-associated fungus Trichoderma ghanense CCMA-1212 and their application in lignocelulose bioconversion.</title>
        <authorList>
            <person name="Steindorff A.S."/>
            <person name="Mendes T.D."/>
            <person name="Vilela E.S.D."/>
            <person name="Rodrigues D.S."/>
            <person name="Formighieri E.F."/>
            <person name="Melo I.S."/>
            <person name="Favaro L.C.L."/>
        </authorList>
    </citation>
    <scope>NUCLEOTIDE SEQUENCE [LARGE SCALE GENOMIC DNA]</scope>
    <source>
        <strain evidence="3 4">CCMA-1212</strain>
    </source>
</reference>
<dbReference type="Proteomes" id="UP001642720">
    <property type="component" value="Unassembled WGS sequence"/>
</dbReference>
<accession>A0ABY2HDH1</accession>
<name>A0ABY2HDH1_9HYPO</name>
<evidence type="ECO:0000256" key="2">
    <source>
        <dbReference type="SAM" id="MobiDB-lite"/>
    </source>
</evidence>
<dbReference type="RefSeq" id="XP_073562235.1">
    <property type="nucleotide sequence ID" value="XM_073699266.1"/>
</dbReference>
<proteinExistence type="predicted"/>
<feature type="coiled-coil region" evidence="1">
    <location>
        <begin position="100"/>
        <end position="127"/>
    </location>
</feature>
<evidence type="ECO:0000313" key="3">
    <source>
        <dbReference type="EMBL" id="TFB06034.1"/>
    </source>
</evidence>
<protein>
    <submittedName>
        <fullName evidence="3">Uncharacterized protein</fullName>
    </submittedName>
</protein>
<dbReference type="EMBL" id="PPTA01000002">
    <property type="protein sequence ID" value="TFB06034.1"/>
    <property type="molecule type" value="Genomic_DNA"/>
</dbReference>
<feature type="compositionally biased region" description="Basic and acidic residues" evidence="2">
    <location>
        <begin position="85"/>
        <end position="96"/>
    </location>
</feature>
<keyword evidence="4" id="KW-1185">Reference proteome</keyword>
<evidence type="ECO:0000313" key="4">
    <source>
        <dbReference type="Proteomes" id="UP001642720"/>
    </source>
</evidence>
<keyword evidence="1" id="KW-0175">Coiled coil</keyword>
<gene>
    <name evidence="3" type="ORF">CCMA1212_001855</name>
</gene>
<feature type="compositionally biased region" description="Basic and acidic residues" evidence="2">
    <location>
        <begin position="55"/>
        <end position="68"/>
    </location>
</feature>
<evidence type="ECO:0000256" key="1">
    <source>
        <dbReference type="SAM" id="Coils"/>
    </source>
</evidence>
<dbReference type="GeneID" id="300573716"/>
<organism evidence="3 4">
    <name type="scientific">Trichoderma ghanense</name>
    <dbReference type="NCBI Taxonomy" id="65468"/>
    <lineage>
        <taxon>Eukaryota</taxon>
        <taxon>Fungi</taxon>
        <taxon>Dikarya</taxon>
        <taxon>Ascomycota</taxon>
        <taxon>Pezizomycotina</taxon>
        <taxon>Sordariomycetes</taxon>
        <taxon>Hypocreomycetidae</taxon>
        <taxon>Hypocreales</taxon>
        <taxon>Hypocreaceae</taxon>
        <taxon>Trichoderma</taxon>
    </lineage>
</organism>
<feature type="compositionally biased region" description="Polar residues" evidence="2">
    <location>
        <begin position="1"/>
        <end position="10"/>
    </location>
</feature>
<comment type="caution">
    <text evidence="3">The sequence shown here is derived from an EMBL/GenBank/DDBJ whole genome shotgun (WGS) entry which is preliminary data.</text>
</comment>
<sequence>MSGDATSLDSKPSHEGRSAGIIGRITGAVGAMIPGKARQKDERSVGKQRRPPTPKSHEPAGKLQEQTKHQVSKPQEQDPGPQTKQKQESDRPLESRRIIEENAKQEAARLRDQLHRVQAEAKQETGTLLDQVHNLQTKSKQDARKLQQMSMDAENMKNVVCALRDDLEKANTRVAALEKTAAENEAIITQANATAVSKLASNVSRGFTDDMIREALKKFFQTDFFSWCADLCTEQIKTEDTAVASHQLLHTGITNSSPKYLNSAEYLKFHPDMPDGSGPLMLLQAALATRLCGLYLSDAFFLAEELPSSHEGRVKLYQFERHFGRAQPDEAINWRIQTVECLEKSIFMTEEILKREADRFVKDYFFLLSLEKYDPEASKDLVQIFADFATLALKLWKSRTHVGWCNTVGFGETAFELGNPWVEVESSLASRMGQRLNGRPIGLIIRPMIVSRTLAKDGKWQEVIWLKALAWVSGEDDPEDLMALI</sequence>